<gene>
    <name evidence="8" type="ORF">GSY63_10085</name>
</gene>
<keyword evidence="5" id="KW-0804">Transcription</keyword>
<dbReference type="AlphaFoldDB" id="A0A965ZGE9"/>
<proteinExistence type="predicted"/>
<keyword evidence="2" id="KW-0902">Two-component regulatory system</keyword>
<feature type="domain" description="Response regulatory" evidence="7">
    <location>
        <begin position="7"/>
        <end position="120"/>
    </location>
</feature>
<keyword evidence="1 6" id="KW-0597">Phosphoprotein</keyword>
<evidence type="ECO:0000313" key="9">
    <source>
        <dbReference type="Proteomes" id="UP000638732"/>
    </source>
</evidence>
<dbReference type="Gene3D" id="3.40.50.2300">
    <property type="match status" value="1"/>
</dbReference>
<organism evidence="8 9">
    <name type="scientific">Mucilaginibacter agri</name>
    <dbReference type="NCBI Taxonomy" id="2695265"/>
    <lineage>
        <taxon>Bacteria</taxon>
        <taxon>Pseudomonadati</taxon>
        <taxon>Bacteroidota</taxon>
        <taxon>Sphingobacteriia</taxon>
        <taxon>Sphingobacteriales</taxon>
        <taxon>Sphingobacteriaceae</taxon>
        <taxon>Mucilaginibacter</taxon>
    </lineage>
</organism>
<keyword evidence="3" id="KW-0805">Transcription regulation</keyword>
<evidence type="ECO:0000256" key="6">
    <source>
        <dbReference type="PROSITE-ProRule" id="PRU00169"/>
    </source>
</evidence>
<evidence type="ECO:0000256" key="4">
    <source>
        <dbReference type="ARBA" id="ARBA00023125"/>
    </source>
</evidence>
<dbReference type="SMART" id="SM00448">
    <property type="entry name" value="REC"/>
    <property type="match status" value="1"/>
</dbReference>
<dbReference type="GO" id="GO:0000976">
    <property type="term" value="F:transcription cis-regulatory region binding"/>
    <property type="evidence" value="ECO:0007669"/>
    <property type="project" value="TreeGrafter"/>
</dbReference>
<sequence>MELQHKTILVADDDVAIVESISSILNYAGYEVMHVYDGTSVMESVKAQPDLVILDIAMAGHNGLTVCKQLKRQSSTQKIPVIIISAGHNVRQSAFDAGANDFLAKPFDMDVLQARISALLV</sequence>
<accession>A0A965ZGE9</accession>
<evidence type="ECO:0000256" key="5">
    <source>
        <dbReference type="ARBA" id="ARBA00023163"/>
    </source>
</evidence>
<reference evidence="8" key="2">
    <citation type="submission" date="2020-10" db="EMBL/GenBank/DDBJ databases">
        <title>Mucilaginibacter sp. nov., isolated from soil.</title>
        <authorList>
            <person name="Jeon C.O."/>
        </authorList>
    </citation>
    <scope>NUCLEOTIDE SEQUENCE</scope>
    <source>
        <strain evidence="8">R11</strain>
    </source>
</reference>
<dbReference type="PANTHER" id="PTHR48111">
    <property type="entry name" value="REGULATOR OF RPOS"/>
    <property type="match status" value="1"/>
</dbReference>
<dbReference type="Pfam" id="PF00072">
    <property type="entry name" value="Response_reg"/>
    <property type="match status" value="1"/>
</dbReference>
<dbReference type="GO" id="GO:0006355">
    <property type="term" value="P:regulation of DNA-templated transcription"/>
    <property type="evidence" value="ECO:0007669"/>
    <property type="project" value="TreeGrafter"/>
</dbReference>
<keyword evidence="9" id="KW-1185">Reference proteome</keyword>
<dbReference type="PANTHER" id="PTHR48111:SF1">
    <property type="entry name" value="TWO-COMPONENT RESPONSE REGULATOR ORR33"/>
    <property type="match status" value="1"/>
</dbReference>
<dbReference type="GO" id="GO:0000156">
    <property type="term" value="F:phosphorelay response regulator activity"/>
    <property type="evidence" value="ECO:0007669"/>
    <property type="project" value="TreeGrafter"/>
</dbReference>
<dbReference type="InterPro" id="IPR011006">
    <property type="entry name" value="CheY-like_superfamily"/>
</dbReference>
<keyword evidence="4" id="KW-0238">DNA-binding</keyword>
<dbReference type="InterPro" id="IPR001789">
    <property type="entry name" value="Sig_transdc_resp-reg_receiver"/>
</dbReference>
<dbReference type="RefSeq" id="WP_166585690.1">
    <property type="nucleotide sequence ID" value="NZ_WWEO01000042.1"/>
</dbReference>
<name>A0A965ZGE9_9SPHI</name>
<dbReference type="GO" id="GO:0005829">
    <property type="term" value="C:cytosol"/>
    <property type="evidence" value="ECO:0007669"/>
    <property type="project" value="TreeGrafter"/>
</dbReference>
<dbReference type="EMBL" id="WWEO01000042">
    <property type="protein sequence ID" value="NCD69703.1"/>
    <property type="molecule type" value="Genomic_DNA"/>
</dbReference>
<feature type="modified residue" description="4-aspartylphosphate" evidence="6">
    <location>
        <position position="55"/>
    </location>
</feature>
<dbReference type="PROSITE" id="PS50110">
    <property type="entry name" value="RESPONSE_REGULATORY"/>
    <property type="match status" value="1"/>
</dbReference>
<evidence type="ECO:0000256" key="3">
    <source>
        <dbReference type="ARBA" id="ARBA00023015"/>
    </source>
</evidence>
<dbReference type="SUPFAM" id="SSF52172">
    <property type="entry name" value="CheY-like"/>
    <property type="match status" value="1"/>
</dbReference>
<dbReference type="CDD" id="cd17574">
    <property type="entry name" value="REC_OmpR"/>
    <property type="match status" value="1"/>
</dbReference>
<comment type="caution">
    <text evidence="8">The sequence shown here is derived from an EMBL/GenBank/DDBJ whole genome shotgun (WGS) entry which is preliminary data.</text>
</comment>
<evidence type="ECO:0000259" key="7">
    <source>
        <dbReference type="PROSITE" id="PS50110"/>
    </source>
</evidence>
<dbReference type="InterPro" id="IPR039420">
    <property type="entry name" value="WalR-like"/>
</dbReference>
<evidence type="ECO:0000256" key="2">
    <source>
        <dbReference type="ARBA" id="ARBA00023012"/>
    </source>
</evidence>
<dbReference type="Proteomes" id="UP000638732">
    <property type="component" value="Unassembled WGS sequence"/>
</dbReference>
<dbReference type="GO" id="GO:0032993">
    <property type="term" value="C:protein-DNA complex"/>
    <property type="evidence" value="ECO:0007669"/>
    <property type="project" value="TreeGrafter"/>
</dbReference>
<evidence type="ECO:0000256" key="1">
    <source>
        <dbReference type="ARBA" id="ARBA00022553"/>
    </source>
</evidence>
<evidence type="ECO:0000313" key="8">
    <source>
        <dbReference type="EMBL" id="NCD69703.1"/>
    </source>
</evidence>
<reference evidence="8" key="1">
    <citation type="submission" date="2020-01" db="EMBL/GenBank/DDBJ databases">
        <authorList>
            <person name="Seo Y.L."/>
        </authorList>
    </citation>
    <scope>NUCLEOTIDE SEQUENCE</scope>
    <source>
        <strain evidence="8">R11</strain>
    </source>
</reference>
<protein>
    <submittedName>
        <fullName evidence="8">Response regulator</fullName>
    </submittedName>
</protein>